<evidence type="ECO:0000313" key="6">
    <source>
        <dbReference type="Ensembl" id="ENSSRHP00000015211.1"/>
    </source>
</evidence>
<protein>
    <recommendedName>
        <fullName evidence="5">CTCK domain-containing protein</fullName>
    </recommendedName>
</protein>
<dbReference type="SMART" id="SM00041">
    <property type="entry name" value="CT"/>
    <property type="match status" value="1"/>
</dbReference>
<dbReference type="PROSITE" id="PS01225">
    <property type="entry name" value="CTCK_2"/>
    <property type="match status" value="1"/>
</dbReference>
<proteinExistence type="predicted"/>
<name>A0A673GPF4_9TELE</name>
<reference evidence="6" key="1">
    <citation type="submission" date="2025-08" db="UniProtKB">
        <authorList>
            <consortium name="Ensembl"/>
        </authorList>
    </citation>
    <scope>IDENTIFICATION</scope>
</reference>
<dbReference type="AlphaFoldDB" id="A0A673GPF4"/>
<feature type="disulfide bond" evidence="4">
    <location>
        <begin position="43"/>
        <end position="95"/>
    </location>
</feature>
<comment type="caution">
    <text evidence="4">Lacks conserved residue(s) required for the propagation of feature annotation.</text>
</comment>
<feature type="disulfide bond" evidence="4">
    <location>
        <begin position="39"/>
        <end position="93"/>
    </location>
</feature>
<keyword evidence="7" id="KW-1185">Reference proteome</keyword>
<dbReference type="InterPro" id="IPR029034">
    <property type="entry name" value="Cystine-knot_cytokine"/>
</dbReference>
<dbReference type="InterPro" id="IPR006208">
    <property type="entry name" value="Glyco_hormone_CN"/>
</dbReference>
<dbReference type="PROSITE" id="PS01185">
    <property type="entry name" value="CTCK_1"/>
    <property type="match status" value="1"/>
</dbReference>
<dbReference type="Ensembl" id="ENSSRHT00000015717.1">
    <property type="protein sequence ID" value="ENSSRHP00000015211.1"/>
    <property type="gene ID" value="ENSSRHG00000008446.1"/>
</dbReference>
<evidence type="ECO:0000259" key="5">
    <source>
        <dbReference type="PROSITE" id="PS01225"/>
    </source>
</evidence>
<evidence type="ECO:0000256" key="1">
    <source>
        <dbReference type="ARBA" id="ARBA00004613"/>
    </source>
</evidence>
<dbReference type="GO" id="GO:0005615">
    <property type="term" value="C:extracellular space"/>
    <property type="evidence" value="ECO:0007669"/>
    <property type="project" value="TreeGrafter"/>
</dbReference>
<sequence length="114" mass="12368">MCFSFHLGTLDNKCNVQKNSTFLVSNGCISSAPVEITSCSGLCETSSIYSAEANALVHSCSCCQEMTTTKKEATLTCPDGSNITHSYIYIESCSCKASDCSGQSTSLRRRRRRL</sequence>
<dbReference type="Proteomes" id="UP000472270">
    <property type="component" value="Unassembled WGS sequence"/>
</dbReference>
<comment type="subcellular location">
    <subcellularLocation>
        <location evidence="1">Secreted</location>
    </subcellularLocation>
</comment>
<dbReference type="InterPro" id="IPR050780">
    <property type="entry name" value="Mucin_vWF_Thrombospondin_sf"/>
</dbReference>
<dbReference type="Gene3D" id="2.10.90.10">
    <property type="entry name" value="Cystine-knot cytokines"/>
    <property type="match status" value="1"/>
</dbReference>
<accession>A0A673GPF4</accession>
<reference evidence="6" key="2">
    <citation type="submission" date="2025-09" db="UniProtKB">
        <authorList>
            <consortium name="Ensembl"/>
        </authorList>
    </citation>
    <scope>IDENTIFICATION</scope>
</reference>
<feature type="domain" description="CTCK" evidence="5">
    <location>
        <begin position="14"/>
        <end position="101"/>
    </location>
</feature>
<dbReference type="PANTHER" id="PTHR11339">
    <property type="entry name" value="EXTRACELLULAR MATRIX GLYCOPROTEIN RELATED"/>
    <property type="match status" value="1"/>
</dbReference>
<keyword evidence="2" id="KW-0964">Secreted</keyword>
<dbReference type="InterPro" id="IPR006207">
    <property type="entry name" value="Cys_knot_C"/>
</dbReference>
<evidence type="ECO:0000256" key="3">
    <source>
        <dbReference type="ARBA" id="ARBA00023157"/>
    </source>
</evidence>
<dbReference type="GO" id="GO:0031012">
    <property type="term" value="C:extracellular matrix"/>
    <property type="evidence" value="ECO:0007669"/>
    <property type="project" value="TreeGrafter"/>
</dbReference>
<feature type="disulfide bond" evidence="4">
    <location>
        <begin position="28"/>
        <end position="77"/>
    </location>
</feature>
<evidence type="ECO:0000313" key="7">
    <source>
        <dbReference type="Proteomes" id="UP000472270"/>
    </source>
</evidence>
<dbReference type="PANTHER" id="PTHR11339:SF408">
    <property type="entry name" value="MUCIN-5B"/>
    <property type="match status" value="1"/>
</dbReference>
<evidence type="ECO:0000256" key="4">
    <source>
        <dbReference type="PROSITE-ProRule" id="PRU00039"/>
    </source>
</evidence>
<keyword evidence="3 4" id="KW-1015">Disulfide bond</keyword>
<dbReference type="SUPFAM" id="SSF57501">
    <property type="entry name" value="Cystine-knot cytokines"/>
    <property type="match status" value="1"/>
</dbReference>
<dbReference type="Pfam" id="PF00007">
    <property type="entry name" value="Cys_knot"/>
    <property type="match status" value="1"/>
</dbReference>
<organism evidence="6 7">
    <name type="scientific">Sinocyclocheilus rhinocerous</name>
    <dbReference type="NCBI Taxonomy" id="307959"/>
    <lineage>
        <taxon>Eukaryota</taxon>
        <taxon>Metazoa</taxon>
        <taxon>Chordata</taxon>
        <taxon>Craniata</taxon>
        <taxon>Vertebrata</taxon>
        <taxon>Euteleostomi</taxon>
        <taxon>Actinopterygii</taxon>
        <taxon>Neopterygii</taxon>
        <taxon>Teleostei</taxon>
        <taxon>Ostariophysi</taxon>
        <taxon>Cypriniformes</taxon>
        <taxon>Cyprinidae</taxon>
        <taxon>Cyprininae</taxon>
        <taxon>Sinocyclocheilus</taxon>
    </lineage>
</organism>
<evidence type="ECO:0000256" key="2">
    <source>
        <dbReference type="ARBA" id="ARBA00022525"/>
    </source>
</evidence>